<feature type="transmembrane region" description="Helical" evidence="1">
    <location>
        <begin position="38"/>
        <end position="62"/>
    </location>
</feature>
<evidence type="ECO:0000256" key="1">
    <source>
        <dbReference type="SAM" id="Phobius"/>
    </source>
</evidence>
<name>A0A2M7QIC3_9BACT</name>
<comment type="caution">
    <text evidence="2">The sequence shown here is derived from an EMBL/GenBank/DDBJ whole genome shotgun (WGS) entry which is preliminary data.</text>
</comment>
<evidence type="ECO:0008006" key="4">
    <source>
        <dbReference type="Google" id="ProtNLM"/>
    </source>
</evidence>
<proteinExistence type="predicted"/>
<dbReference type="InterPro" id="IPR009574">
    <property type="entry name" value="DUF1189"/>
</dbReference>
<dbReference type="Proteomes" id="UP000229401">
    <property type="component" value="Unassembled WGS sequence"/>
</dbReference>
<keyword evidence="1" id="KW-1133">Transmembrane helix</keyword>
<accession>A0A2M7QIC3</accession>
<dbReference type="Pfam" id="PF06691">
    <property type="entry name" value="DUF1189"/>
    <property type="match status" value="1"/>
</dbReference>
<dbReference type="EMBL" id="PFLI01000166">
    <property type="protein sequence ID" value="PIY71691.1"/>
    <property type="molecule type" value="Genomic_DNA"/>
</dbReference>
<reference evidence="3" key="1">
    <citation type="submission" date="2017-09" db="EMBL/GenBank/DDBJ databases">
        <title>Depth-based differentiation of microbial function through sediment-hosted aquifers and enrichment of novel symbionts in the deep terrestrial subsurface.</title>
        <authorList>
            <person name="Probst A.J."/>
            <person name="Ladd B."/>
            <person name="Jarett J.K."/>
            <person name="Geller-Mcgrath D.E."/>
            <person name="Sieber C.M.K."/>
            <person name="Emerson J.B."/>
            <person name="Anantharaman K."/>
            <person name="Thomas B.C."/>
            <person name="Malmstrom R."/>
            <person name="Stieglmeier M."/>
            <person name="Klingl A."/>
            <person name="Woyke T."/>
            <person name="Ryan C.M."/>
            <person name="Banfield J.F."/>
        </authorList>
    </citation>
    <scope>NUCLEOTIDE SEQUENCE [LARGE SCALE GENOMIC DNA]</scope>
</reference>
<feature type="transmembrane region" description="Helical" evidence="1">
    <location>
        <begin position="188"/>
        <end position="207"/>
    </location>
</feature>
<keyword evidence="1" id="KW-0812">Transmembrane</keyword>
<protein>
    <recommendedName>
        <fullName evidence="4">DUF1189 domain-containing protein</fullName>
    </recommendedName>
</protein>
<gene>
    <name evidence="2" type="ORF">COY87_04825</name>
</gene>
<keyword evidence="1" id="KW-0472">Membrane</keyword>
<dbReference type="AlphaFoldDB" id="A0A2M7QIC3"/>
<organism evidence="2 3">
    <name type="scientific">Candidatus Roizmanbacteria bacterium CG_4_10_14_0_8_um_filter_33_9</name>
    <dbReference type="NCBI Taxonomy" id="1974826"/>
    <lineage>
        <taxon>Bacteria</taxon>
        <taxon>Candidatus Roizmaniibacteriota</taxon>
    </lineage>
</organism>
<evidence type="ECO:0000313" key="2">
    <source>
        <dbReference type="EMBL" id="PIY71691.1"/>
    </source>
</evidence>
<evidence type="ECO:0000313" key="3">
    <source>
        <dbReference type="Proteomes" id="UP000229401"/>
    </source>
</evidence>
<sequence length="305" mass="36282">MIKKLRNSLFVFKTYIYQSLFDIPFYESLHIKTLMFSFRYLFCLIFLLICIYTIITFTPLVIEITTFFNKSQINYELVKDLFPDGLALTIKDGILRTNVDEPYYVDIPKTINYSIDSKHLLVFDTKNTYSSLIDYQSSIVITKNNIYIMNNLKDAKNDFQTFSLKEITGYYVINKTVYLRFIESFKAYLPHISIFLYIIFGFFLIFFPILTTLVYLVALIIYLLFFSILIYYLFMFLHIYKFSVKRIFQISLHAITVSIIFQLVQSLLHISVPYTFTVPFFIWMTYILNSLLKNDYSNNQTIRSS</sequence>
<feature type="transmembrane region" description="Helical" evidence="1">
    <location>
        <begin position="274"/>
        <end position="292"/>
    </location>
</feature>
<feature type="transmembrane region" description="Helical" evidence="1">
    <location>
        <begin position="213"/>
        <end position="235"/>
    </location>
</feature>